<feature type="region of interest" description="Disordered" evidence="1">
    <location>
        <begin position="79"/>
        <end position="148"/>
    </location>
</feature>
<accession>A0AAV9AZT3</accession>
<feature type="domain" description="DUF7086" evidence="2">
    <location>
        <begin position="164"/>
        <end position="295"/>
    </location>
</feature>
<reference evidence="3" key="2">
    <citation type="submission" date="2023-06" db="EMBL/GenBank/DDBJ databases">
        <authorList>
            <person name="Ma L."/>
            <person name="Liu K.-W."/>
            <person name="Li Z."/>
            <person name="Hsiao Y.-Y."/>
            <person name="Qi Y."/>
            <person name="Fu T."/>
            <person name="Tang G."/>
            <person name="Zhang D."/>
            <person name="Sun W.-H."/>
            <person name="Liu D.-K."/>
            <person name="Li Y."/>
            <person name="Chen G.-Z."/>
            <person name="Liu X.-D."/>
            <person name="Liao X.-Y."/>
            <person name="Jiang Y.-T."/>
            <person name="Yu X."/>
            <person name="Hao Y."/>
            <person name="Huang J."/>
            <person name="Zhao X.-W."/>
            <person name="Ke S."/>
            <person name="Chen Y.-Y."/>
            <person name="Wu W.-L."/>
            <person name="Hsu J.-L."/>
            <person name="Lin Y.-F."/>
            <person name="Huang M.-D."/>
            <person name="Li C.-Y."/>
            <person name="Huang L."/>
            <person name="Wang Z.-W."/>
            <person name="Zhao X."/>
            <person name="Zhong W.-Y."/>
            <person name="Peng D.-H."/>
            <person name="Ahmad S."/>
            <person name="Lan S."/>
            <person name="Zhang J.-S."/>
            <person name="Tsai W.-C."/>
            <person name="Van De Peer Y."/>
            <person name="Liu Z.-J."/>
        </authorList>
    </citation>
    <scope>NUCLEOTIDE SEQUENCE</scope>
    <source>
        <strain evidence="3">SCP</strain>
        <tissue evidence="3">Leaves</tissue>
    </source>
</reference>
<evidence type="ECO:0000313" key="3">
    <source>
        <dbReference type="EMBL" id="KAK1269492.1"/>
    </source>
</evidence>
<dbReference type="Proteomes" id="UP001179952">
    <property type="component" value="Unassembled WGS sequence"/>
</dbReference>
<feature type="compositionally biased region" description="Pro residues" evidence="1">
    <location>
        <begin position="79"/>
        <end position="127"/>
    </location>
</feature>
<feature type="compositionally biased region" description="Acidic residues" evidence="1">
    <location>
        <begin position="1"/>
        <end position="11"/>
    </location>
</feature>
<feature type="region of interest" description="Disordered" evidence="1">
    <location>
        <begin position="1"/>
        <end position="44"/>
    </location>
</feature>
<dbReference type="InterPro" id="IPR055513">
    <property type="entry name" value="DUF7086"/>
</dbReference>
<evidence type="ECO:0000259" key="2">
    <source>
        <dbReference type="Pfam" id="PF23324"/>
    </source>
</evidence>
<dbReference type="PANTHER" id="PTHR34272:SF1">
    <property type="entry name" value="EXPRESSED PROTEIN"/>
    <property type="match status" value="1"/>
</dbReference>
<reference evidence="3" key="1">
    <citation type="journal article" date="2023" name="Nat. Commun.">
        <title>Diploid and tetraploid genomes of Acorus and the evolution of monocots.</title>
        <authorList>
            <person name="Ma L."/>
            <person name="Liu K.W."/>
            <person name="Li Z."/>
            <person name="Hsiao Y.Y."/>
            <person name="Qi Y."/>
            <person name="Fu T."/>
            <person name="Tang G.D."/>
            <person name="Zhang D."/>
            <person name="Sun W.H."/>
            <person name="Liu D.K."/>
            <person name="Li Y."/>
            <person name="Chen G.Z."/>
            <person name="Liu X.D."/>
            <person name="Liao X.Y."/>
            <person name="Jiang Y.T."/>
            <person name="Yu X."/>
            <person name="Hao Y."/>
            <person name="Huang J."/>
            <person name="Zhao X.W."/>
            <person name="Ke S."/>
            <person name="Chen Y.Y."/>
            <person name="Wu W.L."/>
            <person name="Hsu J.L."/>
            <person name="Lin Y.F."/>
            <person name="Huang M.D."/>
            <person name="Li C.Y."/>
            <person name="Huang L."/>
            <person name="Wang Z.W."/>
            <person name="Zhao X."/>
            <person name="Zhong W.Y."/>
            <person name="Peng D.H."/>
            <person name="Ahmad S."/>
            <person name="Lan S."/>
            <person name="Zhang J.S."/>
            <person name="Tsai W.C."/>
            <person name="Van de Peer Y."/>
            <person name="Liu Z.J."/>
        </authorList>
    </citation>
    <scope>NUCLEOTIDE SEQUENCE</scope>
    <source>
        <strain evidence="3">SCP</strain>
    </source>
</reference>
<gene>
    <name evidence="3" type="ORF">QJS04_geneDACA006373</name>
</gene>
<comment type="caution">
    <text evidence="3">The sequence shown here is derived from an EMBL/GenBank/DDBJ whole genome shotgun (WGS) entry which is preliminary data.</text>
</comment>
<dbReference type="PANTHER" id="PTHR34272">
    <property type="entry name" value="EXPRESSED PROTEIN"/>
    <property type="match status" value="1"/>
</dbReference>
<protein>
    <recommendedName>
        <fullName evidence="2">DUF7086 domain-containing protein</fullName>
    </recommendedName>
</protein>
<dbReference type="EMBL" id="JAUJYN010000006">
    <property type="protein sequence ID" value="KAK1269492.1"/>
    <property type="molecule type" value="Genomic_DNA"/>
</dbReference>
<organism evidence="3 4">
    <name type="scientific">Acorus gramineus</name>
    <name type="common">Dwarf sweet flag</name>
    <dbReference type="NCBI Taxonomy" id="55184"/>
    <lineage>
        <taxon>Eukaryota</taxon>
        <taxon>Viridiplantae</taxon>
        <taxon>Streptophyta</taxon>
        <taxon>Embryophyta</taxon>
        <taxon>Tracheophyta</taxon>
        <taxon>Spermatophyta</taxon>
        <taxon>Magnoliopsida</taxon>
        <taxon>Liliopsida</taxon>
        <taxon>Acoraceae</taxon>
        <taxon>Acorus</taxon>
    </lineage>
</organism>
<sequence>MSPQEEQDQDDIMMSPQEDQDQDEEQTPPPPSQPDPPPRPIRPVPRLGYINWTTNPHHPWLVDLYSLHSHLLHHHHFINPPPPLPPPPPTPTPTPTPTPKPKKQNPPLPPPTPQQPPPHLFTPPLPLQPARRVRTNGPKKGGPIIISPPFPWAGDRRAKIHSLRDLLSSGIETISGRIQCTKCDATKVVSYNLVENFERVKTFIRAEKSRMHDRAPDVWMNPKLEMCETCKKVEVRPVIGPKKKGINWLFLLLGQTIGFCLLKHLKYFCKYNSNHRTGAKDRLLYITYLSLCKQLDPDDQVFDS</sequence>
<name>A0AAV9AZT3_ACOGR</name>
<feature type="compositionally biased region" description="Pro residues" evidence="1">
    <location>
        <begin position="27"/>
        <end position="43"/>
    </location>
</feature>
<evidence type="ECO:0000313" key="4">
    <source>
        <dbReference type="Proteomes" id="UP001179952"/>
    </source>
</evidence>
<dbReference type="AlphaFoldDB" id="A0AAV9AZT3"/>
<proteinExistence type="predicted"/>
<keyword evidence="4" id="KW-1185">Reference proteome</keyword>
<dbReference type="Pfam" id="PF23324">
    <property type="entry name" value="DUF7086"/>
    <property type="match status" value="1"/>
</dbReference>
<evidence type="ECO:0000256" key="1">
    <source>
        <dbReference type="SAM" id="MobiDB-lite"/>
    </source>
</evidence>